<protein>
    <submittedName>
        <fullName evidence="1">Uncharacterized protein</fullName>
    </submittedName>
</protein>
<comment type="caution">
    <text evidence="1">The sequence shown here is derived from an EMBL/GenBank/DDBJ whole genome shotgun (WGS) entry which is preliminary data.</text>
</comment>
<dbReference type="RefSeq" id="WP_006307966.1">
    <property type="nucleotide sequence ID" value="NZ_JH601133.1"/>
</dbReference>
<dbReference type="OrthoDB" id="2224865at2"/>
<dbReference type="STRING" id="883113.HMPREF9708_00101"/>
<dbReference type="Proteomes" id="UP000006190">
    <property type="component" value="Unassembled WGS sequence"/>
</dbReference>
<name>H3NGW2_9LACT</name>
<proteinExistence type="predicted"/>
<dbReference type="HOGENOM" id="CLU_2245928_0_0_9"/>
<organism evidence="1 2">
    <name type="scientific">Facklamia languida CCUG 37842</name>
    <dbReference type="NCBI Taxonomy" id="883113"/>
    <lineage>
        <taxon>Bacteria</taxon>
        <taxon>Bacillati</taxon>
        <taxon>Bacillota</taxon>
        <taxon>Bacilli</taxon>
        <taxon>Lactobacillales</taxon>
        <taxon>Aerococcaceae</taxon>
        <taxon>Facklamia</taxon>
    </lineage>
</organism>
<sequence>MIINKNSKNKYKKILLLFFSFFTLTGYYFSNPITTANAQSQKMRVLKLYYFDRNKFTGSYSKERGHRFIYIPTWCRPAGSSDSIVGHGWNYHTIQRIFYFTGGW</sequence>
<evidence type="ECO:0000313" key="2">
    <source>
        <dbReference type="Proteomes" id="UP000006190"/>
    </source>
</evidence>
<gene>
    <name evidence="1" type="ORF">HMPREF9708_00101</name>
</gene>
<dbReference type="EMBL" id="AGEG01000002">
    <property type="protein sequence ID" value="EHR38017.1"/>
    <property type="molecule type" value="Genomic_DNA"/>
</dbReference>
<dbReference type="AlphaFoldDB" id="H3NGW2"/>
<evidence type="ECO:0000313" key="1">
    <source>
        <dbReference type="EMBL" id="EHR38017.1"/>
    </source>
</evidence>
<keyword evidence="2" id="KW-1185">Reference proteome</keyword>
<accession>H3NGW2</accession>
<reference evidence="1 2" key="1">
    <citation type="submission" date="2012-01" db="EMBL/GenBank/DDBJ databases">
        <title>The Genome Sequence of Facklamia languida CCUG 37842.</title>
        <authorList>
            <consortium name="The Broad Institute Genome Sequencing Platform"/>
            <person name="Earl A."/>
            <person name="Ward D."/>
            <person name="Feldgarden M."/>
            <person name="Gevers D."/>
            <person name="Huys G."/>
            <person name="Young S.K."/>
            <person name="Zeng Q."/>
            <person name="Gargeya S."/>
            <person name="Fitzgerald M."/>
            <person name="Haas B."/>
            <person name="Abouelleil A."/>
            <person name="Alvarado L."/>
            <person name="Arachchi H.M."/>
            <person name="Berlin A."/>
            <person name="Chapman S.B."/>
            <person name="Gearin G."/>
            <person name="Goldberg J."/>
            <person name="Griggs A."/>
            <person name="Gujja S."/>
            <person name="Hansen M."/>
            <person name="Heiman D."/>
            <person name="Howarth C."/>
            <person name="Larimer J."/>
            <person name="Lui A."/>
            <person name="MacDonald P.J.P."/>
            <person name="McCowen C."/>
            <person name="Montmayeur A."/>
            <person name="Murphy C."/>
            <person name="Neiman D."/>
            <person name="Pearson M."/>
            <person name="Priest M."/>
            <person name="Roberts A."/>
            <person name="Saif S."/>
            <person name="Shea T."/>
            <person name="Sisk P."/>
            <person name="Stolte C."/>
            <person name="Sykes S."/>
            <person name="Wortman J."/>
            <person name="Nusbaum C."/>
            <person name="Birren B."/>
        </authorList>
    </citation>
    <scope>NUCLEOTIDE SEQUENCE [LARGE SCALE GENOMIC DNA]</scope>
    <source>
        <strain evidence="1 2">CCUG 37842</strain>
    </source>
</reference>